<comment type="catalytic activity">
    <reaction evidence="7">
        <text>hydrogencarbonate + NH4(+) + ATP = carbamoyl phosphate + ADP + H2O + H(+)</text>
        <dbReference type="Rhea" id="RHEA:10152"/>
        <dbReference type="ChEBI" id="CHEBI:15377"/>
        <dbReference type="ChEBI" id="CHEBI:15378"/>
        <dbReference type="ChEBI" id="CHEBI:17544"/>
        <dbReference type="ChEBI" id="CHEBI:28938"/>
        <dbReference type="ChEBI" id="CHEBI:30616"/>
        <dbReference type="ChEBI" id="CHEBI:58228"/>
        <dbReference type="ChEBI" id="CHEBI:456216"/>
        <dbReference type="EC" id="2.7.2.2"/>
    </reaction>
</comment>
<evidence type="ECO:0000256" key="2">
    <source>
        <dbReference type="ARBA" id="ARBA00011066"/>
    </source>
</evidence>
<sequence>MKRVVVALGGNAILESDPTAAAQQKIVQETAESLAALLTDEMELVIVHGNGPQVGNLMLQQAASDSVENPAMPLDTCVAMTEGSIGYWLVNALTNALEKRKITRDVAAIVTQVEVSQNDEGFVHPSKPIGPFFSESKAQELMEMTGALYMEDAGRGFRKVVPSPRPIAIKESKTIQLLLENGVVTVAGGGGGIPVVQSGGGLQGIEAVIDKDLAAEKLAELIEADTLIILTGVTNVFVHYNQPNQKALETVSISEIEHYIKEGQFAPGSMLPKVEAAVQFAKRRPTNKAVITSLENLKNLGKGEQGTVVVQKEQMAIR</sequence>
<dbReference type="SUPFAM" id="SSF53633">
    <property type="entry name" value="Carbamate kinase-like"/>
    <property type="match status" value="1"/>
</dbReference>
<evidence type="ECO:0000256" key="4">
    <source>
        <dbReference type="ARBA" id="ARBA00022503"/>
    </source>
</evidence>
<dbReference type="GO" id="GO:0019546">
    <property type="term" value="P:L-arginine deiminase pathway"/>
    <property type="evidence" value="ECO:0007669"/>
    <property type="project" value="TreeGrafter"/>
</dbReference>
<evidence type="ECO:0000256" key="1">
    <source>
        <dbReference type="ARBA" id="ARBA00005118"/>
    </source>
</evidence>
<dbReference type="PRINTS" id="PR01469">
    <property type="entry name" value="CARBMTKINASE"/>
</dbReference>
<keyword evidence="5 9" id="KW-0808">Transferase</keyword>
<proteinExistence type="inferred from homology"/>
<evidence type="ECO:0000256" key="5">
    <source>
        <dbReference type="ARBA" id="ARBA00022679"/>
    </source>
</evidence>
<evidence type="ECO:0000256" key="6">
    <source>
        <dbReference type="ARBA" id="ARBA00022777"/>
    </source>
</evidence>
<evidence type="ECO:0000256" key="3">
    <source>
        <dbReference type="ARBA" id="ARBA00013070"/>
    </source>
</evidence>
<dbReference type="GO" id="GO:0008804">
    <property type="term" value="F:carbamate kinase activity"/>
    <property type="evidence" value="ECO:0007669"/>
    <property type="project" value="UniProtKB-UniRule"/>
</dbReference>
<dbReference type="Proteomes" id="UP000194948">
    <property type="component" value="Chromosome"/>
</dbReference>
<dbReference type="InterPro" id="IPR001048">
    <property type="entry name" value="Asp/Glu/Uridylate_kinase"/>
</dbReference>
<dbReference type="RefSeq" id="WP_086314372.1">
    <property type="nucleotide sequence ID" value="NZ_CP147244.1"/>
</dbReference>
<protein>
    <recommendedName>
        <fullName evidence="3 8">Carbamate kinase</fullName>
    </recommendedName>
</protein>
<keyword evidence="12" id="KW-1185">Reference proteome</keyword>
<evidence type="ECO:0000256" key="8">
    <source>
        <dbReference type="NCBIfam" id="TIGR00746"/>
    </source>
</evidence>
<dbReference type="FunFam" id="3.40.1160.10:FF:000007">
    <property type="entry name" value="Carbamate kinase"/>
    <property type="match status" value="1"/>
</dbReference>
<dbReference type="InterPro" id="IPR036393">
    <property type="entry name" value="AceGlu_kinase-like_sf"/>
</dbReference>
<dbReference type="Gene3D" id="3.40.1160.10">
    <property type="entry name" value="Acetylglutamate kinase-like"/>
    <property type="match status" value="1"/>
</dbReference>
<accession>A0AAQ3W8R5</accession>
<comment type="similarity">
    <text evidence="2 9">Belongs to the carbamate kinase family.</text>
</comment>
<evidence type="ECO:0000313" key="12">
    <source>
        <dbReference type="Proteomes" id="UP000194948"/>
    </source>
</evidence>
<reference evidence="11" key="1">
    <citation type="submission" date="2017-05" db="EMBL/GenBank/DDBJ databases">
        <authorList>
            <consortium name="The Broad Institute Genomics Platform"/>
            <consortium name="The Broad Institute Genomic Center for Infectious Diseases"/>
            <person name="Earl A."/>
            <person name="Manson A."/>
            <person name="Schwartman J."/>
            <person name="Gilmore M."/>
            <person name="Abouelleil A."/>
            <person name="Cao P."/>
            <person name="Chapman S."/>
            <person name="Cusick C."/>
            <person name="Shea T."/>
            <person name="Young S."/>
            <person name="Neafsey D."/>
            <person name="Nusbaum C."/>
            <person name="Birren B."/>
        </authorList>
    </citation>
    <scope>NUCLEOTIDE SEQUENCE</scope>
    <source>
        <strain evidence="11">7F3_DIV0205</strain>
    </source>
</reference>
<dbReference type="PANTHER" id="PTHR30409:SF1">
    <property type="entry name" value="CARBAMATE KINASE-RELATED"/>
    <property type="match status" value="1"/>
</dbReference>
<evidence type="ECO:0000256" key="7">
    <source>
        <dbReference type="ARBA" id="ARBA00048467"/>
    </source>
</evidence>
<organism evidence="11 12">
    <name type="scientific">Candidatus Enterococcus palustris</name>
    <dbReference type="NCBI Taxonomy" id="1834189"/>
    <lineage>
        <taxon>Bacteria</taxon>
        <taxon>Bacillati</taxon>
        <taxon>Bacillota</taxon>
        <taxon>Bacilli</taxon>
        <taxon>Lactobacillales</taxon>
        <taxon>Enterococcaceae</taxon>
        <taxon>Enterococcus</taxon>
    </lineage>
</organism>
<dbReference type="PIRSF" id="PIRSF000723">
    <property type="entry name" value="Carbamate_kin"/>
    <property type="match status" value="1"/>
</dbReference>
<name>A0AAQ3W8R5_9ENTE</name>
<feature type="domain" description="Aspartate/glutamate/uridylate kinase" evidence="10">
    <location>
        <begin position="2"/>
        <end position="284"/>
    </location>
</feature>
<dbReference type="NCBIfam" id="TIGR00746">
    <property type="entry name" value="arcC"/>
    <property type="match status" value="1"/>
</dbReference>
<dbReference type="InterPro" id="IPR003964">
    <property type="entry name" value="Carb_kinase"/>
</dbReference>
<dbReference type="PANTHER" id="PTHR30409">
    <property type="entry name" value="CARBAMATE KINASE"/>
    <property type="match status" value="1"/>
</dbReference>
<evidence type="ECO:0000259" key="10">
    <source>
        <dbReference type="Pfam" id="PF00696"/>
    </source>
</evidence>
<dbReference type="Pfam" id="PF00696">
    <property type="entry name" value="AA_kinase"/>
    <property type="match status" value="1"/>
</dbReference>
<evidence type="ECO:0000256" key="9">
    <source>
        <dbReference type="PIRNR" id="PIRNR000723"/>
    </source>
</evidence>
<evidence type="ECO:0000313" key="11">
    <source>
        <dbReference type="EMBL" id="WYK00810.1"/>
    </source>
</evidence>
<keyword evidence="6 9" id="KW-0418">Kinase</keyword>
<keyword evidence="4" id="KW-0056">Arginine metabolism</keyword>
<dbReference type="AlphaFoldDB" id="A0AAQ3W8R5"/>
<dbReference type="CDD" id="cd04235">
    <property type="entry name" value="AAK_CK"/>
    <property type="match status" value="1"/>
</dbReference>
<reference evidence="11" key="2">
    <citation type="submission" date="2024-03" db="EMBL/GenBank/DDBJ databases">
        <title>The Genome Sequence of Enterococcus sp. DIV0205d.</title>
        <authorList>
            <consortium name="The Broad Institute Genomics Platform"/>
            <consortium name="The Broad Institute Microbial Omics Core"/>
            <consortium name="The Broad Institute Genomic Center for Infectious Diseases"/>
            <person name="Earl A."/>
            <person name="Manson A."/>
            <person name="Gilmore M."/>
            <person name="Schwartman J."/>
            <person name="Shea T."/>
            <person name="Abouelleil A."/>
            <person name="Cao P."/>
            <person name="Chapman S."/>
            <person name="Cusick C."/>
            <person name="Young S."/>
            <person name="Neafsey D."/>
            <person name="Nusbaum C."/>
            <person name="Birren B."/>
        </authorList>
    </citation>
    <scope>NUCLEOTIDE SEQUENCE</scope>
    <source>
        <strain evidence="11">7F3_DIV0205</strain>
    </source>
</reference>
<dbReference type="GO" id="GO:0005829">
    <property type="term" value="C:cytosol"/>
    <property type="evidence" value="ECO:0007669"/>
    <property type="project" value="TreeGrafter"/>
</dbReference>
<comment type="pathway">
    <text evidence="1">Metabolic intermediate metabolism; carbamoyl phosphate degradation; CO(2) and NH(3) from carbamoyl phosphate: step 1/1.</text>
</comment>
<gene>
    <name evidence="11" type="ORF">A5821_001936</name>
</gene>
<dbReference type="NCBIfam" id="NF009007">
    <property type="entry name" value="PRK12352.1"/>
    <property type="match status" value="1"/>
</dbReference>
<dbReference type="EMBL" id="CP147244">
    <property type="protein sequence ID" value="WYK00810.1"/>
    <property type="molecule type" value="Genomic_DNA"/>
</dbReference>